<dbReference type="Pfam" id="PF13275">
    <property type="entry name" value="S4_2"/>
    <property type="match status" value="1"/>
</dbReference>
<dbReference type="EMBL" id="MDUX01000018">
    <property type="protein sequence ID" value="KAF7599562.1"/>
    <property type="molecule type" value="Genomic_DNA"/>
</dbReference>
<dbReference type="GO" id="GO:0003723">
    <property type="term" value="F:RNA binding"/>
    <property type="evidence" value="ECO:0007669"/>
    <property type="project" value="UniProtKB-KW"/>
</dbReference>
<dbReference type="SUPFAM" id="SSF55174">
    <property type="entry name" value="Alpha-L RNA-binding motif"/>
    <property type="match status" value="1"/>
</dbReference>
<evidence type="ECO:0000313" key="3">
    <source>
        <dbReference type="EMBL" id="PAS94404.1"/>
    </source>
</evidence>
<sequence>MTEFTLTRDHIALDALLKLLAIASSGGVAKMMVQEGLVCVNGEPELRRGRKLRAGDLVSVQGEEIRILGA</sequence>
<dbReference type="PROSITE" id="PS50889">
    <property type="entry name" value="S4"/>
    <property type="match status" value="1"/>
</dbReference>
<dbReference type="CDD" id="cd00165">
    <property type="entry name" value="S4"/>
    <property type="match status" value="1"/>
</dbReference>
<keyword evidence="5" id="KW-1185">Reference proteome</keyword>
<comment type="caution">
    <text evidence="3">The sequence shown here is derived from an EMBL/GenBank/DDBJ whole genome shotgun (WGS) entry which is preliminary data.</text>
</comment>
<keyword evidence="1" id="KW-0694">RNA-binding</keyword>
<reference evidence="3 4" key="2">
    <citation type="submission" date="2017-07" db="EMBL/GenBank/DDBJ databases">
        <title>Candidatus Dactylopiibacterium carminicum, a nitrogen-fixing symbiont of the cochineal insect Dactylopius coccus and Dactylopius opuntiae (Hemiptera: Coccoidea: Dactylopiidae).</title>
        <authorList>
            <person name="Vera A."/>
        </authorList>
    </citation>
    <scope>NUCLEOTIDE SEQUENCE [LARGE SCALE GENOMIC DNA]</scope>
    <source>
        <strain evidence="3 4">NFDCM</strain>
    </source>
</reference>
<accession>A0A272EWB5</accession>
<dbReference type="InterPro" id="IPR036986">
    <property type="entry name" value="S4_RNA-bd_sf"/>
</dbReference>
<reference evidence="2 5" key="1">
    <citation type="submission" date="2016-08" db="EMBL/GenBank/DDBJ databases">
        <title>Candidatus Dactylopiibacterium carminicum genome sequence.</title>
        <authorList>
            <person name="Ramirez-Puebla S.T."/>
            <person name="Ormeno-Orrillo E."/>
            <person name="Vera-Ponce De Leon A."/>
            <person name="Luis L."/>
            <person name="Sanchez-Flores A."/>
            <person name="Monica R."/>
            <person name="Martinez-Romero E."/>
        </authorList>
    </citation>
    <scope>NUCLEOTIDE SEQUENCE [LARGE SCALE GENOMIC DNA]</scope>
    <source>
        <strain evidence="2">END1</strain>
    </source>
</reference>
<dbReference type="AlphaFoldDB" id="A0A272EWB5"/>
<dbReference type="OrthoDB" id="9802835at2"/>
<dbReference type="Gene3D" id="3.10.290.10">
    <property type="entry name" value="RNA-binding S4 domain"/>
    <property type="match status" value="1"/>
</dbReference>
<proteinExistence type="predicted"/>
<dbReference type="EMBL" id="NMRN01000007">
    <property type="protein sequence ID" value="PAS94404.1"/>
    <property type="molecule type" value="Genomic_DNA"/>
</dbReference>
<dbReference type="Proteomes" id="UP000623509">
    <property type="component" value="Unassembled WGS sequence"/>
</dbReference>
<name>A0A272EWB5_9RHOO</name>
<evidence type="ECO:0000313" key="5">
    <source>
        <dbReference type="Proteomes" id="UP000623509"/>
    </source>
</evidence>
<dbReference type="RefSeq" id="WP_095524241.1">
    <property type="nucleotide sequence ID" value="NZ_MDUX01000018.1"/>
</dbReference>
<evidence type="ECO:0000256" key="1">
    <source>
        <dbReference type="PROSITE-ProRule" id="PRU00182"/>
    </source>
</evidence>
<dbReference type="Proteomes" id="UP000216107">
    <property type="component" value="Unassembled WGS sequence"/>
</dbReference>
<organism evidence="3 4">
    <name type="scientific">Candidatus Dactylopiibacterium carminicum</name>
    <dbReference type="NCBI Taxonomy" id="857335"/>
    <lineage>
        <taxon>Bacteria</taxon>
        <taxon>Pseudomonadati</taxon>
        <taxon>Pseudomonadota</taxon>
        <taxon>Betaproteobacteria</taxon>
        <taxon>Rhodocyclales</taxon>
        <taxon>Rhodocyclaceae</taxon>
        <taxon>Candidatus Dactylopiibacterium</taxon>
    </lineage>
</organism>
<protein>
    <submittedName>
        <fullName evidence="3">RNA-binding protein</fullName>
    </submittedName>
</protein>
<evidence type="ECO:0000313" key="2">
    <source>
        <dbReference type="EMBL" id="KAF7599562.1"/>
    </source>
</evidence>
<gene>
    <name evidence="2" type="ORF">BGI27_07275</name>
    <name evidence="3" type="ORF">CGU29_03580</name>
</gene>
<evidence type="ECO:0000313" key="4">
    <source>
        <dbReference type="Proteomes" id="UP000216107"/>
    </source>
</evidence>